<gene>
    <name evidence="2" type="ORF">Cyrtocomes_00252</name>
</gene>
<keyword evidence="3" id="KW-1185">Reference proteome</keyword>
<dbReference type="InterPro" id="IPR029039">
    <property type="entry name" value="Flavoprotein-like_sf"/>
</dbReference>
<dbReference type="PANTHER" id="PTHR30543:SF21">
    <property type="entry name" value="NAD(P)H-DEPENDENT FMN REDUCTASE LOT6"/>
    <property type="match status" value="1"/>
</dbReference>
<reference evidence="2 3" key="1">
    <citation type="submission" date="2023-02" db="EMBL/GenBank/DDBJ databases">
        <title>Host association and intracellularity evolved multiple times independently in the Rickettsiales.</title>
        <authorList>
            <person name="Castelli M."/>
            <person name="Nardi T."/>
            <person name="Gammuto L."/>
            <person name="Bellinzona G."/>
            <person name="Sabaneyeva E."/>
            <person name="Potekhin A."/>
            <person name="Serra V."/>
            <person name="Petroni G."/>
            <person name="Sassera D."/>
        </authorList>
    </citation>
    <scope>NUCLEOTIDE SEQUENCE [LARGE SCALE GENOMIC DNA]</scope>
    <source>
        <strain evidence="2 3">BOD18</strain>
    </source>
</reference>
<dbReference type="SUPFAM" id="SSF52218">
    <property type="entry name" value="Flavoproteins"/>
    <property type="match status" value="1"/>
</dbReference>
<comment type="caution">
    <text evidence="2">The sequence shown here is derived from an EMBL/GenBank/DDBJ whole genome shotgun (WGS) entry which is preliminary data.</text>
</comment>
<protein>
    <submittedName>
        <fullName evidence="2">NAD(P)H-dependent oxidoreductase</fullName>
    </submittedName>
</protein>
<feature type="domain" description="NADPH-dependent FMN reductase-like" evidence="1">
    <location>
        <begin position="4"/>
        <end position="147"/>
    </location>
</feature>
<dbReference type="InterPro" id="IPR050712">
    <property type="entry name" value="NAD(P)H-dep_reductase"/>
</dbReference>
<evidence type="ECO:0000313" key="3">
    <source>
        <dbReference type="Proteomes" id="UP001293791"/>
    </source>
</evidence>
<name>A0ABU5L6Y8_9RICK</name>
<dbReference type="InterPro" id="IPR005025">
    <property type="entry name" value="FMN_Rdtase-like_dom"/>
</dbReference>
<sequence>MKKRILCICGSIREGSINQMLMNEVSSYIKDEVDLMGFRIDRSIPMLDPDSISTVDLRLIYNMKKSIKDADGIIISTPEYNGSIPGGLKNIIDWISYKLPNEEDAKYFYRKKVAIMSASTGVLRGVRAAMHLQDIMMHLKASICHETLSVQIVENVLPPHEIISRFAYALRDFFN</sequence>
<dbReference type="RefSeq" id="WP_322497392.1">
    <property type="nucleotide sequence ID" value="NZ_JARGYT010000009.1"/>
</dbReference>
<dbReference type="Pfam" id="PF03358">
    <property type="entry name" value="FMN_red"/>
    <property type="match status" value="1"/>
</dbReference>
<accession>A0ABU5L6Y8</accession>
<dbReference type="Gene3D" id="3.40.50.360">
    <property type="match status" value="1"/>
</dbReference>
<proteinExistence type="predicted"/>
<evidence type="ECO:0000259" key="1">
    <source>
        <dbReference type="Pfam" id="PF03358"/>
    </source>
</evidence>
<organism evidence="2 3">
    <name type="scientific">Candidatus Cyrtobacter comes</name>
    <dbReference type="NCBI Taxonomy" id="675776"/>
    <lineage>
        <taxon>Bacteria</taxon>
        <taxon>Pseudomonadati</taxon>
        <taxon>Pseudomonadota</taxon>
        <taxon>Alphaproteobacteria</taxon>
        <taxon>Rickettsiales</taxon>
        <taxon>Candidatus Midichloriaceae</taxon>
        <taxon>Candidatus Cyrtobacter</taxon>
    </lineage>
</organism>
<dbReference type="PANTHER" id="PTHR30543">
    <property type="entry name" value="CHROMATE REDUCTASE"/>
    <property type="match status" value="1"/>
</dbReference>
<evidence type="ECO:0000313" key="2">
    <source>
        <dbReference type="EMBL" id="MDZ5761892.1"/>
    </source>
</evidence>
<dbReference type="Proteomes" id="UP001293791">
    <property type="component" value="Unassembled WGS sequence"/>
</dbReference>
<dbReference type="EMBL" id="JARGYT010000009">
    <property type="protein sequence ID" value="MDZ5761892.1"/>
    <property type="molecule type" value="Genomic_DNA"/>
</dbReference>